<comment type="similarity">
    <text evidence="1 9">Belongs to the peptidase S1B family.</text>
</comment>
<dbReference type="GO" id="GO:0003676">
    <property type="term" value="F:nucleic acid binding"/>
    <property type="evidence" value="ECO:0007669"/>
    <property type="project" value="InterPro"/>
</dbReference>
<feature type="active site" description="Charge relay system" evidence="6">
    <location>
        <position position="135"/>
    </location>
</feature>
<dbReference type="PRINTS" id="PR00839">
    <property type="entry name" value="V8PROTEASE"/>
</dbReference>
<evidence type="ECO:0000256" key="10">
    <source>
        <dbReference type="SAM" id="MobiDB-lite"/>
    </source>
</evidence>
<dbReference type="Pfam" id="PF13365">
    <property type="entry name" value="Trypsin_2"/>
    <property type="match status" value="1"/>
</dbReference>
<evidence type="ECO:0000259" key="12">
    <source>
        <dbReference type="SMART" id="SM00892"/>
    </source>
</evidence>
<sequence length="707" mass="79634">MKLVSKEIRNAVVDRLEKSISAQKAVVDKIREGRPLDAEPDENRKIAYIQKKLDVSAAIAKRIANYEDPKTLPLTPIKQSKAESIQGSTVDFLDVCFLDEARAASRSVARVAYWNGDPQGTGFMVSPNLFLTNQHVIQNKEQAKSFLLEFDYELDSKRKVLPFTRFKLDPDKLFLSDSEDDLDFTLVAVGERVDGLCNLEDFGFLPLINSIDKHIRAMFVNIIQHPEGKHKQLVLRENRILFSSPNTLIYGSDTLPGASGSPVFNDDWEVVGLHHYGEPYRALLDPANLNQSLPQSGNEGIRISSIMNHLNAEINTMTSVQAVLVKEALNPKFRSPSLLNEKSQSESTVVVENNKYMQENLASSGGLSNPQVAPNGTVTWTIPLSVSIQLGNHSVSENASTNQLNSKARSSEIETKSEAENFKPDPDFTNRHGYDPNFLGIKVKLPTLSNEQKQTAARNKLAKEEDDPYELKYQHFSLVMHGKRKLPFYTAVNIDGASVININRDTGKITRVENPGFEAAEAYEKWYDDERIDVDERSTQKLYNDPFMKKYFQRGHLVKRTDPSWGNPERAMRAQADTFHFTNCSPQHKGFNPITTRWAGVENWITKESDKSNIRVTVFSGPIFEDTDPEISSIKIPMKFWKIIVWIEDGNLQTMGILADQSDLVNASLADRGQENLGQLPNNFIKVEQCPILDIQNLTGLNFESLK</sequence>
<dbReference type="EMBL" id="QASA01000001">
    <property type="protein sequence ID" value="RDC62882.1"/>
    <property type="molecule type" value="Genomic_DNA"/>
</dbReference>
<dbReference type="SUPFAM" id="SSF50494">
    <property type="entry name" value="Trypsin-like serine proteases"/>
    <property type="match status" value="1"/>
</dbReference>
<evidence type="ECO:0000256" key="6">
    <source>
        <dbReference type="PIRSR" id="PIRSR608256-1"/>
    </source>
</evidence>
<keyword evidence="2 9" id="KW-0645">Protease</keyword>
<keyword evidence="5 9" id="KW-0720">Serine protease</keyword>
<dbReference type="Pfam" id="PF01223">
    <property type="entry name" value="Endonuclease_NS"/>
    <property type="match status" value="1"/>
</dbReference>
<proteinExistence type="inferred from homology"/>
<dbReference type="InterPro" id="IPR044925">
    <property type="entry name" value="His-Me_finger_sf"/>
</dbReference>
<dbReference type="EC" id="3.4.21.-" evidence="9"/>
<dbReference type="SMART" id="SM00477">
    <property type="entry name" value="NUC"/>
    <property type="match status" value="1"/>
</dbReference>
<dbReference type="GO" id="GO:0046872">
    <property type="term" value="F:metal ion binding"/>
    <property type="evidence" value="ECO:0007669"/>
    <property type="project" value="UniProtKB-KW"/>
</dbReference>
<dbReference type="InterPro" id="IPR009003">
    <property type="entry name" value="Peptidase_S1_PA"/>
</dbReference>
<dbReference type="SMART" id="SM00892">
    <property type="entry name" value="Endonuclease_NS"/>
    <property type="match status" value="1"/>
</dbReference>
<keyword evidence="3" id="KW-0732">Signal</keyword>
<feature type="region of interest" description="Disordered" evidence="10">
    <location>
        <begin position="397"/>
        <end position="431"/>
    </location>
</feature>
<feature type="domain" description="DNA/RNA non-specific endonuclease/pyrophosphatase/phosphodiesterase" evidence="12">
    <location>
        <begin position="472"/>
        <end position="706"/>
    </location>
</feature>
<evidence type="ECO:0000256" key="5">
    <source>
        <dbReference type="ARBA" id="ARBA00022825"/>
    </source>
</evidence>
<dbReference type="InterPro" id="IPR008256">
    <property type="entry name" value="Peptidase_S1B"/>
</dbReference>
<evidence type="ECO:0000256" key="8">
    <source>
        <dbReference type="PIRSR" id="PIRSR640255-2"/>
    </source>
</evidence>
<feature type="active site" description="Charge relay system" evidence="6">
    <location>
        <position position="183"/>
    </location>
</feature>
<reference evidence="13 14" key="1">
    <citation type="submission" date="2018-04" db="EMBL/GenBank/DDBJ databases">
        <title>Adhaeribacter sp. HMF7616 genome sequencing and assembly.</title>
        <authorList>
            <person name="Kang H."/>
            <person name="Kang J."/>
            <person name="Cha I."/>
            <person name="Kim H."/>
            <person name="Joh K."/>
        </authorList>
    </citation>
    <scope>NUCLEOTIDE SEQUENCE [LARGE SCALE GENOMIC DNA]</scope>
    <source>
        <strain evidence="13 14">HMF7616</strain>
    </source>
</reference>
<gene>
    <name evidence="13" type="ORF">AHMF7616_01481</name>
</gene>
<dbReference type="SUPFAM" id="SSF54060">
    <property type="entry name" value="His-Me finger endonucleases"/>
    <property type="match status" value="1"/>
</dbReference>
<protein>
    <recommendedName>
        <fullName evidence="9">Serine protease</fullName>
        <ecNumber evidence="9">3.4.21.-</ecNumber>
    </recommendedName>
</protein>
<name>A0A369QEM5_9BACT</name>
<keyword evidence="14" id="KW-1185">Reference proteome</keyword>
<dbReference type="Gene3D" id="3.40.570.10">
    <property type="entry name" value="Extracellular Endonuclease, subunit A"/>
    <property type="match status" value="1"/>
</dbReference>
<dbReference type="Gene3D" id="2.40.10.10">
    <property type="entry name" value="Trypsin-like serine proteases"/>
    <property type="match status" value="2"/>
</dbReference>
<dbReference type="InterPro" id="IPR020821">
    <property type="entry name" value="ENPP1-3/EXOG-like_nuc-like"/>
</dbReference>
<evidence type="ECO:0000256" key="4">
    <source>
        <dbReference type="ARBA" id="ARBA00022801"/>
    </source>
</evidence>
<organism evidence="13 14">
    <name type="scientific">Adhaeribacter pallidiroseus</name>
    <dbReference type="NCBI Taxonomy" id="2072847"/>
    <lineage>
        <taxon>Bacteria</taxon>
        <taxon>Pseudomonadati</taxon>
        <taxon>Bacteroidota</taxon>
        <taxon>Cytophagia</taxon>
        <taxon>Cytophagales</taxon>
        <taxon>Hymenobacteraceae</taxon>
        <taxon>Adhaeribacter</taxon>
    </lineage>
</organism>
<dbReference type="AlphaFoldDB" id="A0A369QEM5"/>
<dbReference type="InterPro" id="IPR043504">
    <property type="entry name" value="Peptidase_S1_PA_chymotrypsin"/>
</dbReference>
<feature type="binding site" evidence="8">
    <location>
        <position position="592"/>
    </location>
    <ligand>
        <name>Mg(2+)</name>
        <dbReference type="ChEBI" id="CHEBI:18420"/>
        <note>catalytic</note>
    </ligand>
</feature>
<comment type="caution">
    <text evidence="13">The sequence shown here is derived from an EMBL/GenBank/DDBJ whole genome shotgun (WGS) entry which is preliminary data.</text>
</comment>
<evidence type="ECO:0000256" key="9">
    <source>
        <dbReference type="RuleBase" id="RU004296"/>
    </source>
</evidence>
<dbReference type="InterPro" id="IPR044929">
    <property type="entry name" value="DNA/RNA_non-sp_Endonuclease_sf"/>
</dbReference>
<feature type="domain" description="ENPP1-3/EXOG-like endonuclease/phosphodiesterase" evidence="11">
    <location>
        <begin position="473"/>
        <end position="683"/>
    </location>
</feature>
<feature type="active site" description="Proton acceptor" evidence="7">
    <location>
        <position position="556"/>
    </location>
</feature>
<dbReference type="OrthoDB" id="9770276at2"/>
<evidence type="ECO:0000313" key="14">
    <source>
        <dbReference type="Proteomes" id="UP000253919"/>
    </source>
</evidence>
<dbReference type="RefSeq" id="WP_115372271.1">
    <property type="nucleotide sequence ID" value="NZ_QASA01000001.1"/>
</dbReference>
<feature type="compositionally biased region" description="Basic and acidic residues" evidence="10">
    <location>
        <begin position="409"/>
        <end position="431"/>
    </location>
</feature>
<dbReference type="GO" id="GO:0006508">
    <property type="term" value="P:proteolysis"/>
    <property type="evidence" value="ECO:0007669"/>
    <property type="project" value="UniProtKB-KW"/>
</dbReference>
<evidence type="ECO:0000313" key="13">
    <source>
        <dbReference type="EMBL" id="RDC62882.1"/>
    </source>
</evidence>
<dbReference type="Proteomes" id="UP000253919">
    <property type="component" value="Unassembled WGS sequence"/>
</dbReference>
<dbReference type="PANTHER" id="PTHR13966:SF5">
    <property type="entry name" value="ENDONUCLEASE G, MITOCHONDRIAL"/>
    <property type="match status" value="1"/>
</dbReference>
<evidence type="ECO:0000256" key="1">
    <source>
        <dbReference type="ARBA" id="ARBA00008764"/>
    </source>
</evidence>
<accession>A0A369QEM5</accession>
<dbReference type="InterPro" id="IPR001604">
    <property type="entry name" value="Endo_G_ENPP1-like_dom"/>
</dbReference>
<keyword evidence="8" id="KW-0479">Metal-binding</keyword>
<dbReference type="GO" id="GO:0008236">
    <property type="term" value="F:serine-type peptidase activity"/>
    <property type="evidence" value="ECO:0007669"/>
    <property type="project" value="UniProtKB-KW"/>
</dbReference>
<evidence type="ECO:0000256" key="2">
    <source>
        <dbReference type="ARBA" id="ARBA00022670"/>
    </source>
</evidence>
<feature type="compositionally biased region" description="Polar residues" evidence="10">
    <location>
        <begin position="397"/>
        <end position="408"/>
    </location>
</feature>
<dbReference type="InterPro" id="IPR040255">
    <property type="entry name" value="Non-specific_endonuclease"/>
</dbReference>
<evidence type="ECO:0000256" key="3">
    <source>
        <dbReference type="ARBA" id="ARBA00022729"/>
    </source>
</evidence>
<feature type="active site" description="Charge relay system" evidence="6">
    <location>
        <position position="259"/>
    </location>
</feature>
<dbReference type="GO" id="GO:0004519">
    <property type="term" value="F:endonuclease activity"/>
    <property type="evidence" value="ECO:0007669"/>
    <property type="project" value="TreeGrafter"/>
</dbReference>
<keyword evidence="4 9" id="KW-0378">Hydrolase</keyword>
<evidence type="ECO:0000259" key="11">
    <source>
        <dbReference type="SMART" id="SM00477"/>
    </source>
</evidence>
<evidence type="ECO:0000256" key="7">
    <source>
        <dbReference type="PIRSR" id="PIRSR640255-1"/>
    </source>
</evidence>
<dbReference type="PANTHER" id="PTHR13966">
    <property type="entry name" value="ENDONUCLEASE RELATED"/>
    <property type="match status" value="1"/>
</dbReference>